<name>E3M0S7_CAERE</name>
<evidence type="ECO:0000313" key="2">
    <source>
        <dbReference type="EMBL" id="EFO88662.1"/>
    </source>
</evidence>
<feature type="transmembrane region" description="Helical" evidence="1">
    <location>
        <begin position="53"/>
        <end position="73"/>
    </location>
</feature>
<dbReference type="Pfam" id="PF10327">
    <property type="entry name" value="7TM_GPCR_Sri"/>
    <property type="match status" value="2"/>
</dbReference>
<dbReference type="PANTHER" id="PTHR45830">
    <property type="entry name" value="SERPENTINE RECEPTOR, CLASS I"/>
    <property type="match status" value="1"/>
</dbReference>
<dbReference type="EMBL" id="DS268421">
    <property type="protein sequence ID" value="EFO88662.1"/>
    <property type="molecule type" value="Genomic_DNA"/>
</dbReference>
<dbReference type="Proteomes" id="UP000008281">
    <property type="component" value="Unassembled WGS sequence"/>
</dbReference>
<evidence type="ECO:0000313" key="3">
    <source>
        <dbReference type="Proteomes" id="UP000008281"/>
    </source>
</evidence>
<gene>
    <name evidence="2" type="ORF">CRE_06410</name>
</gene>
<keyword evidence="1" id="KW-1133">Transmembrane helix</keyword>
<keyword evidence="1" id="KW-0812">Transmembrane</keyword>
<protein>
    <recommendedName>
        <fullName evidence="4">G protein-coupled receptor</fullName>
    </recommendedName>
</protein>
<dbReference type="HOGENOM" id="CLU_1112201_0_0_1"/>
<feature type="transmembrane region" description="Helical" evidence="1">
    <location>
        <begin position="112"/>
        <end position="137"/>
    </location>
</feature>
<evidence type="ECO:0000256" key="1">
    <source>
        <dbReference type="SAM" id="Phobius"/>
    </source>
</evidence>
<dbReference type="InParanoid" id="E3M0S7"/>
<reference evidence="2" key="1">
    <citation type="submission" date="2007-07" db="EMBL/GenBank/DDBJ databases">
        <title>PCAP assembly of the Caenorhabditis remanei genome.</title>
        <authorList>
            <consortium name="The Caenorhabditis remanei Sequencing Consortium"/>
            <person name="Wilson R.K."/>
        </authorList>
    </citation>
    <scope>NUCLEOTIDE SEQUENCE [LARGE SCALE GENOMIC DNA]</scope>
    <source>
        <strain evidence="2">PB4641</strain>
    </source>
</reference>
<keyword evidence="1" id="KW-0472">Membrane</keyword>
<organism evidence="3">
    <name type="scientific">Caenorhabditis remanei</name>
    <name type="common">Caenorhabditis vulgaris</name>
    <dbReference type="NCBI Taxonomy" id="31234"/>
    <lineage>
        <taxon>Eukaryota</taxon>
        <taxon>Metazoa</taxon>
        <taxon>Ecdysozoa</taxon>
        <taxon>Nematoda</taxon>
        <taxon>Chromadorea</taxon>
        <taxon>Rhabditida</taxon>
        <taxon>Rhabditina</taxon>
        <taxon>Rhabditomorpha</taxon>
        <taxon>Rhabditoidea</taxon>
        <taxon>Rhabditidae</taxon>
        <taxon>Peloderinae</taxon>
        <taxon>Caenorhabditis</taxon>
    </lineage>
</organism>
<sequence length="250" mass="29439">MSSLHYCSFFCKHDFFIDIFSTVQKIRSDKTEMVQFILMYAIDFSEPAWLINYYHFIGTISILLNSFGIYLLMFQCRSLDSFRYYLLVFQNLREYSEGFRSIKHFEVYIKTLSIILLFIGSFLGGVTLILLFLIFMVDIFKMMYQLKPIISKYNYEKHIEAIRTLTIQFATASFCPIGPPCMIAILAVSEVDQAQFLTELCVAWFTAYSSENTISMLIFFLPFRKFVLTKLRCRQLKLRREIRVASSVMI</sequence>
<dbReference type="PANTHER" id="PTHR45830:SF3">
    <property type="entry name" value="G PROTEIN-COUPLED RECEPTOR-RELATED"/>
    <property type="match status" value="1"/>
</dbReference>
<accession>E3M0S7</accession>
<dbReference type="InterPro" id="IPR019429">
    <property type="entry name" value="7TM_GPCR_serpentine_rcpt_Sri"/>
</dbReference>
<evidence type="ECO:0008006" key="4">
    <source>
        <dbReference type="Google" id="ProtNLM"/>
    </source>
</evidence>
<dbReference type="AlphaFoldDB" id="E3M0S7"/>
<keyword evidence="3" id="KW-1185">Reference proteome</keyword>
<proteinExistence type="predicted"/>